<evidence type="ECO:0000313" key="1">
    <source>
        <dbReference type="EMBL" id="KAJ5391975.1"/>
    </source>
</evidence>
<gene>
    <name evidence="1" type="ORF">N7509_007465</name>
</gene>
<dbReference type="EMBL" id="JAPZBU010000008">
    <property type="protein sequence ID" value="KAJ5391975.1"/>
    <property type="molecule type" value="Genomic_DNA"/>
</dbReference>
<reference evidence="1" key="2">
    <citation type="journal article" date="2023" name="IMA Fungus">
        <title>Comparative genomic study of the Penicillium genus elucidates a diverse pangenome and 15 lateral gene transfer events.</title>
        <authorList>
            <person name="Petersen C."/>
            <person name="Sorensen T."/>
            <person name="Nielsen M.R."/>
            <person name="Sondergaard T.E."/>
            <person name="Sorensen J.L."/>
            <person name="Fitzpatrick D.A."/>
            <person name="Frisvad J.C."/>
            <person name="Nielsen K.L."/>
        </authorList>
    </citation>
    <scope>NUCLEOTIDE SEQUENCE</scope>
    <source>
        <strain evidence="1">IBT 29677</strain>
    </source>
</reference>
<name>A0A9W9VZ69_9EURO</name>
<comment type="caution">
    <text evidence="1">The sequence shown here is derived from an EMBL/GenBank/DDBJ whole genome shotgun (WGS) entry which is preliminary data.</text>
</comment>
<proteinExistence type="predicted"/>
<sequence length="128" mass="14730">MRRAVHTTIQNLANNINAAFVASSYPDMFDRVQHELDQLMPSLGIAVAKYPEFKKDDQYFPALKKEFQQCQEVLNDLQELQKYYDDLPSHSRVAWERTGIGASSLTGMQARITSSRQTFTMLNTQLIR</sequence>
<dbReference type="RefSeq" id="XP_056487653.1">
    <property type="nucleotide sequence ID" value="XM_056632102.1"/>
</dbReference>
<evidence type="ECO:0008006" key="3">
    <source>
        <dbReference type="Google" id="ProtNLM"/>
    </source>
</evidence>
<organism evidence="1 2">
    <name type="scientific">Penicillium cosmopolitanum</name>
    <dbReference type="NCBI Taxonomy" id="1131564"/>
    <lineage>
        <taxon>Eukaryota</taxon>
        <taxon>Fungi</taxon>
        <taxon>Dikarya</taxon>
        <taxon>Ascomycota</taxon>
        <taxon>Pezizomycotina</taxon>
        <taxon>Eurotiomycetes</taxon>
        <taxon>Eurotiomycetidae</taxon>
        <taxon>Eurotiales</taxon>
        <taxon>Aspergillaceae</taxon>
        <taxon>Penicillium</taxon>
    </lineage>
</organism>
<dbReference type="Proteomes" id="UP001147747">
    <property type="component" value="Unassembled WGS sequence"/>
</dbReference>
<dbReference type="AlphaFoldDB" id="A0A9W9VZ69"/>
<dbReference type="GeneID" id="81371082"/>
<accession>A0A9W9VZ69</accession>
<keyword evidence="2" id="KW-1185">Reference proteome</keyword>
<protein>
    <recommendedName>
        <fullName evidence="3">NACHT-NTPase and P-loop NTPases N-terminal domain-containing protein</fullName>
    </recommendedName>
</protein>
<evidence type="ECO:0000313" key="2">
    <source>
        <dbReference type="Proteomes" id="UP001147747"/>
    </source>
</evidence>
<reference evidence="1" key="1">
    <citation type="submission" date="2022-12" db="EMBL/GenBank/DDBJ databases">
        <authorList>
            <person name="Petersen C."/>
        </authorList>
    </citation>
    <scope>NUCLEOTIDE SEQUENCE</scope>
    <source>
        <strain evidence="1">IBT 29677</strain>
    </source>
</reference>